<proteinExistence type="predicted"/>
<organism evidence="2 3">
    <name type="scientific">Plasmodium ovale wallikeri</name>
    <dbReference type="NCBI Taxonomy" id="864142"/>
    <lineage>
        <taxon>Eukaryota</taxon>
        <taxon>Sar</taxon>
        <taxon>Alveolata</taxon>
        <taxon>Apicomplexa</taxon>
        <taxon>Aconoidasida</taxon>
        <taxon>Haemosporida</taxon>
        <taxon>Plasmodiidae</taxon>
        <taxon>Plasmodium</taxon>
        <taxon>Plasmodium (Plasmodium)</taxon>
    </lineage>
</organism>
<name>A0A1A9APL3_PLAOA</name>
<keyword evidence="1" id="KW-1133">Transmembrane helix</keyword>
<dbReference type="EMBL" id="FLRD01001780">
    <property type="protein sequence ID" value="SBT58132.1"/>
    <property type="molecule type" value="Genomic_DNA"/>
</dbReference>
<sequence length="301" mass="35403">MSTQQCPENYTIINTCYAYFLHYFNAVRSDFKKVTSPYLEIIKEISDPILQHISLYLVDNYLYAQPYFNNNERPLRNEACKNLNRWLDQRKSLFTYVGKCKSNVDLWDTYIEPLWAELKNNNKEKMCERHPVHHDTTTIPSEVLLSSCNKHVPDNYNCTEHSKITSRECENPPSERKNISIPWATVLPAKSFSPTVPSFGETTAIAPQIQSERECEVCPSVTNYIIISVGFTFLFTIFFLFFLFKFTSFLSCFHNRRMKDKMIMQDIVDEHTYEVVGRNSQNTEANFDNRRNYLLYSSMRN</sequence>
<dbReference type="AlphaFoldDB" id="A0A1A9APL3"/>
<protein>
    <submittedName>
        <fullName evidence="2">PIR Superfamily Protein</fullName>
    </submittedName>
</protein>
<evidence type="ECO:0000313" key="2">
    <source>
        <dbReference type="EMBL" id="SBT58132.1"/>
    </source>
</evidence>
<accession>A0A1A9APL3</accession>
<evidence type="ECO:0000313" key="3">
    <source>
        <dbReference type="Proteomes" id="UP000078555"/>
    </source>
</evidence>
<gene>
    <name evidence="2" type="ORF">POVWA1_085800</name>
</gene>
<keyword evidence="1" id="KW-0812">Transmembrane</keyword>
<reference evidence="3" key="1">
    <citation type="submission" date="2016-05" db="EMBL/GenBank/DDBJ databases">
        <authorList>
            <person name="Naeem Raeece"/>
        </authorList>
    </citation>
    <scope>NUCLEOTIDE SEQUENCE [LARGE SCALE GENOMIC DNA]</scope>
</reference>
<keyword evidence="3" id="KW-1185">Reference proteome</keyword>
<feature type="transmembrane region" description="Helical" evidence="1">
    <location>
        <begin position="224"/>
        <end position="253"/>
    </location>
</feature>
<keyword evidence="1" id="KW-0472">Membrane</keyword>
<evidence type="ECO:0000256" key="1">
    <source>
        <dbReference type="SAM" id="Phobius"/>
    </source>
</evidence>
<dbReference type="Proteomes" id="UP000078555">
    <property type="component" value="Unassembled WGS sequence"/>
</dbReference>